<dbReference type="EMBL" id="APLQ01000014">
    <property type="protein sequence ID" value="ENO13691.1"/>
    <property type="molecule type" value="Genomic_DNA"/>
</dbReference>
<reference evidence="1 2" key="1">
    <citation type="journal article" date="2013" name="Genome Announc.">
        <title>Genome Sequence of the Polycyclic Aromatic Hydrocarbon-Degrading Bacterium Strain Marinobacter nanhaiticus D15-8WT.</title>
        <authorList>
            <person name="Cui Z."/>
            <person name="Gao W."/>
            <person name="Li Q."/>
            <person name="Xu G."/>
            <person name="Zheng L."/>
        </authorList>
    </citation>
    <scope>NUCLEOTIDE SEQUENCE [LARGE SCALE GENOMIC DNA]</scope>
    <source>
        <strain evidence="1 2">D15-8W</strain>
    </source>
</reference>
<dbReference type="Proteomes" id="UP000013165">
    <property type="component" value="Unassembled WGS sequence"/>
</dbReference>
<name>N6WQ46_9GAMM</name>
<dbReference type="eggNOG" id="COG3103">
    <property type="taxonomic scope" value="Bacteria"/>
</dbReference>
<dbReference type="STRING" id="626887.J057_19885"/>
<dbReference type="OrthoDB" id="5297564at2"/>
<accession>N6WQ46</accession>
<comment type="caution">
    <text evidence="1">The sequence shown here is derived from an EMBL/GenBank/DDBJ whole genome shotgun (WGS) entry which is preliminary data.</text>
</comment>
<dbReference type="HOGENOM" id="CLU_058363_1_0_6"/>
<keyword evidence="2" id="KW-1185">Reference proteome</keyword>
<dbReference type="AlphaFoldDB" id="N6WQ46"/>
<gene>
    <name evidence="1" type="ORF">J057_19885</name>
</gene>
<evidence type="ECO:0000313" key="1">
    <source>
        <dbReference type="EMBL" id="ENO13691.1"/>
    </source>
</evidence>
<dbReference type="RefSeq" id="WP_004581912.1">
    <property type="nucleotide sequence ID" value="NZ_AP028878.1"/>
</dbReference>
<protein>
    <submittedName>
        <fullName evidence="1">Transporter</fullName>
    </submittedName>
</protein>
<sequence length="341" mass="37100">MNRWVVRGLIICSVAGQPTLLWAQDNNGAQEENVDKAREALAKQDDDEDSTKQLEEVFQSAEKNYSLQKKGTHALTYSFDYSYTGDQRLDVNISDGSVRNLDIVPSATHNFTNAFSYDYGLLDNLTIGTRIPLVVKYDTQDELEIYDIGDVSFTARWQPAAYVPGKMSTTLFTSITSKTGVSPYEIDVNRQLSTGSGYYTVAGGVSMSKVLDPVVLFGSASASYNMEVDDLEQVRGARLLTTVEPGFGLSASMGFAYSLSYDISLSVSSQISYSDETQLQFSDGTDATAQDQMTGFLSLSLGTRVSDTTIINTSVGIGLTEDAPDFSLGVSLPINFSGLRE</sequence>
<organism evidence="1 2">
    <name type="scientific">Marinobacter nanhaiticus D15-8W</name>
    <dbReference type="NCBI Taxonomy" id="626887"/>
    <lineage>
        <taxon>Bacteria</taxon>
        <taxon>Pseudomonadati</taxon>
        <taxon>Pseudomonadota</taxon>
        <taxon>Gammaproteobacteria</taxon>
        <taxon>Pseudomonadales</taxon>
        <taxon>Marinobacteraceae</taxon>
        <taxon>Marinobacter</taxon>
    </lineage>
</organism>
<evidence type="ECO:0000313" key="2">
    <source>
        <dbReference type="Proteomes" id="UP000013165"/>
    </source>
</evidence>
<proteinExistence type="predicted"/>
<dbReference type="PATRIC" id="fig|626887.3.peg.3977"/>